<evidence type="ECO:0000259" key="1">
    <source>
        <dbReference type="Pfam" id="PF02720"/>
    </source>
</evidence>
<feature type="domain" description="DUF222" evidence="1">
    <location>
        <begin position="34"/>
        <end position="311"/>
    </location>
</feature>
<name>A0ABU0R974_9MICO</name>
<accession>A0ABU0R974</accession>
<protein>
    <recommendedName>
        <fullName evidence="1">DUF222 domain-containing protein</fullName>
    </recommendedName>
</protein>
<dbReference type="InterPro" id="IPR003870">
    <property type="entry name" value="DUF222"/>
</dbReference>
<dbReference type="RefSeq" id="WP_307041462.1">
    <property type="nucleotide sequence ID" value="NZ_JAUSYY010000001.1"/>
</dbReference>
<reference evidence="2 3" key="1">
    <citation type="submission" date="2023-07" db="EMBL/GenBank/DDBJ databases">
        <title>Comparative genomics of wheat-associated soil bacteria to identify genetic determinants of phenazine resistance.</title>
        <authorList>
            <person name="Mouncey N."/>
        </authorList>
    </citation>
    <scope>NUCLEOTIDE SEQUENCE [LARGE SCALE GENOMIC DNA]</scope>
    <source>
        <strain evidence="2 3">V3I3</strain>
    </source>
</reference>
<gene>
    <name evidence="2" type="ORF">QFZ26_001867</name>
</gene>
<keyword evidence="3" id="KW-1185">Reference proteome</keyword>
<sequence length="333" mass="35576">MTSPPEPTSRLALHAELARIVELDQAIRAAQAEQLRRIEAARALAASLDGLTELSGSSEREFATRSFVAELATTLTMHEVTAGRLVGDAGRLVDLFPSTLDALAEGAICLGKARTVLELASTLPVDVAPEFERAALGHRRVETPSAFRRRLRGLRERMHPESLAERGERGRAARRVCLDPAEDGMAWLSLYLEAERGVAIMASLDGLVESERRAVAAGPGAAAADARTREQLRLDVAAGLLLGGLDAADASPTGIVTPKTYVTVPVLSLLGHSDEPAELDGYGPIDAETARRLAAHAPSFRRILTHPETGAHLSYGRDKWASHRGQLDDVTAA</sequence>
<proteinExistence type="predicted"/>
<dbReference type="Pfam" id="PF02720">
    <property type="entry name" value="DUF222"/>
    <property type="match status" value="1"/>
</dbReference>
<comment type="caution">
    <text evidence="2">The sequence shown here is derived from an EMBL/GenBank/DDBJ whole genome shotgun (WGS) entry which is preliminary data.</text>
</comment>
<organism evidence="2 3">
    <name type="scientific">Agromyces ramosus</name>
    <dbReference type="NCBI Taxonomy" id="33879"/>
    <lineage>
        <taxon>Bacteria</taxon>
        <taxon>Bacillati</taxon>
        <taxon>Actinomycetota</taxon>
        <taxon>Actinomycetes</taxon>
        <taxon>Micrococcales</taxon>
        <taxon>Microbacteriaceae</taxon>
        <taxon>Agromyces</taxon>
    </lineage>
</organism>
<dbReference type="EMBL" id="JAUSYY010000001">
    <property type="protein sequence ID" value="MDQ0894312.1"/>
    <property type="molecule type" value="Genomic_DNA"/>
</dbReference>
<dbReference type="Proteomes" id="UP001239083">
    <property type="component" value="Unassembled WGS sequence"/>
</dbReference>
<evidence type="ECO:0000313" key="2">
    <source>
        <dbReference type="EMBL" id="MDQ0894312.1"/>
    </source>
</evidence>
<evidence type="ECO:0000313" key="3">
    <source>
        <dbReference type="Proteomes" id="UP001239083"/>
    </source>
</evidence>